<evidence type="ECO:0000256" key="2">
    <source>
        <dbReference type="ARBA" id="ARBA00022490"/>
    </source>
</evidence>
<protein>
    <submittedName>
        <fullName evidence="4">Uncharacterized protein</fullName>
    </submittedName>
</protein>
<dbReference type="PANTHER" id="PTHR21551:SF0">
    <property type="entry name" value="PROTEIN ASSOCIATED WITH TOPO II RELATED-1, ISOFORM A"/>
    <property type="match status" value="1"/>
</dbReference>
<dbReference type="GO" id="GO:0000290">
    <property type="term" value="P:deadenylation-dependent decapping of nuclear-transcribed mRNA"/>
    <property type="evidence" value="ECO:0007669"/>
    <property type="project" value="InterPro"/>
</dbReference>
<reference evidence="4" key="1">
    <citation type="submission" date="2021-01" db="EMBL/GenBank/DDBJ databases">
        <authorList>
            <person name="Corre E."/>
            <person name="Pelletier E."/>
            <person name="Niang G."/>
            <person name="Scheremetjew M."/>
            <person name="Finn R."/>
            <person name="Kale V."/>
            <person name="Holt S."/>
            <person name="Cochrane G."/>
            <person name="Meng A."/>
            <person name="Brown T."/>
            <person name="Cohen L."/>
        </authorList>
    </citation>
    <scope>NUCLEOTIDE SEQUENCE</scope>
</reference>
<dbReference type="AlphaFoldDB" id="A0A7S1B171"/>
<feature type="compositionally biased region" description="Low complexity" evidence="3">
    <location>
        <begin position="30"/>
        <end position="39"/>
    </location>
</feature>
<proteinExistence type="predicted"/>
<dbReference type="GO" id="GO:0033962">
    <property type="term" value="P:P-body assembly"/>
    <property type="evidence" value="ECO:0007669"/>
    <property type="project" value="TreeGrafter"/>
</dbReference>
<evidence type="ECO:0000256" key="3">
    <source>
        <dbReference type="SAM" id="MobiDB-lite"/>
    </source>
</evidence>
<evidence type="ECO:0000313" key="4">
    <source>
        <dbReference type="EMBL" id="CAD8871285.1"/>
    </source>
</evidence>
<evidence type="ECO:0000256" key="1">
    <source>
        <dbReference type="ARBA" id="ARBA00004201"/>
    </source>
</evidence>
<dbReference type="EMBL" id="HBFQ01064377">
    <property type="protein sequence ID" value="CAD8871285.1"/>
    <property type="molecule type" value="Transcribed_RNA"/>
</dbReference>
<dbReference type="GO" id="GO:0000932">
    <property type="term" value="C:P-body"/>
    <property type="evidence" value="ECO:0007669"/>
    <property type="project" value="UniProtKB-SubCell"/>
</dbReference>
<feature type="region of interest" description="Disordered" evidence="3">
    <location>
        <begin position="1"/>
        <end position="74"/>
    </location>
</feature>
<dbReference type="InterPro" id="IPR039900">
    <property type="entry name" value="Pat1-like"/>
</dbReference>
<comment type="subcellular location">
    <subcellularLocation>
        <location evidence="1">Cytoplasm</location>
        <location evidence="1">P-body</location>
    </subcellularLocation>
</comment>
<keyword evidence="2" id="KW-0963">Cytoplasm</keyword>
<organism evidence="4">
    <name type="scientific">Noctiluca scintillans</name>
    <name type="common">Sea sparkle</name>
    <name type="synonym">Red tide dinoflagellate</name>
    <dbReference type="NCBI Taxonomy" id="2966"/>
    <lineage>
        <taxon>Eukaryota</taxon>
        <taxon>Sar</taxon>
        <taxon>Alveolata</taxon>
        <taxon>Dinophyceae</taxon>
        <taxon>Noctilucales</taxon>
        <taxon>Noctilucaceae</taxon>
        <taxon>Noctiluca</taxon>
    </lineage>
</organism>
<feature type="region of interest" description="Disordered" evidence="3">
    <location>
        <begin position="207"/>
        <end position="228"/>
    </location>
</feature>
<feature type="region of interest" description="Disordered" evidence="3">
    <location>
        <begin position="408"/>
        <end position="437"/>
    </location>
</feature>
<gene>
    <name evidence="4" type="ORF">NSCI0253_LOCUS45642</name>
</gene>
<dbReference type="GO" id="GO:0003723">
    <property type="term" value="F:RNA binding"/>
    <property type="evidence" value="ECO:0007669"/>
    <property type="project" value="TreeGrafter"/>
</dbReference>
<name>A0A7S1B171_NOCSC</name>
<feature type="region of interest" description="Disordered" evidence="3">
    <location>
        <begin position="351"/>
        <end position="373"/>
    </location>
</feature>
<accession>A0A7S1B171</accession>
<dbReference type="PANTHER" id="PTHR21551">
    <property type="entry name" value="TOPOISOMERASE II-ASSOCIATED PROTEIN PAT1"/>
    <property type="match status" value="1"/>
</dbReference>
<sequence length="739" mass="77957">MGSVPGMPPGISTPSRSGGLGLLATPPVHGGAPSGLDSSSPPPGLGAGPQSAPALCHSPGVPTPGTPARAPISRPPLPAAWPLMSSTVDAQSPGVLSPFGAFGLLGNPALNPKVLSVTELEHQMLESAGSPGLPPPLPGFPGHAATSVAAAHAHAAMAAAAKLGSPGRASPVRPPGTMPAPGGLPTIADMLRLQGTPPGWNSCVRPPLSNRGAWSPQPPDSQRQPLTPHCPDTDRQLFAGVVTPFTKDHIALLGALPQKSVQPFLRNAQRLRERPGMMSSSDQELIVRIQRSQMAAMGGLSLHNYREPLVHHARKSEDFNGGANPEQKNSDSHAGTLVSKLKETICNETFTEDAPAPASSHVEQTETPQTEEAADVLRSGLPSDAKFGRLPYASVLHPRQAIHIEGGEAAVGRDSFQEAASPSSKLETPRPAAESDPTEYWRMQALVERNYTTLLDLEQLSARISDCTAVETEKREKLLQERARLLDRVADQLFGVTAFATGDGSAALTRILEYRKGRMLLRRILLCLAPPPADSPDRSREEALPVLRLLWRLTAALLSMPGTVSRLAKPPRSQGDVSWSRLRFALAKAVSAACSSGNAIMPGGCASALAALLESHSGGRLLALCVMKSGTTLVKQLVAGCRAESKSGDEGTDRSLSELLAGLIEAMCEALPVLYEVAATRQVPQVLAPVAGPLEDGDLLSKEDLWAVFIALTEVATARQKERMRELIGQFVVEVNKQY</sequence>